<dbReference type="InterPro" id="IPR036770">
    <property type="entry name" value="Ankyrin_rpt-contain_sf"/>
</dbReference>
<reference evidence="5" key="1">
    <citation type="submission" date="2021-05" db="EMBL/GenBank/DDBJ databases">
        <title>Complete genome sequence of the cellulolytic planctomycete Telmatocola sphagniphila SP2T and characterization of the first cellulase from planctomycetes.</title>
        <authorList>
            <person name="Rakitin A.L."/>
            <person name="Beletsky A.V."/>
            <person name="Naumoff D.G."/>
            <person name="Kulichevskaya I.S."/>
            <person name="Mardanov A.V."/>
            <person name="Ravin N.V."/>
            <person name="Dedysh S.N."/>
        </authorList>
    </citation>
    <scope>NUCLEOTIDE SEQUENCE</scope>
    <source>
        <strain evidence="5">SP2T</strain>
    </source>
</reference>
<protein>
    <submittedName>
        <fullName evidence="5">Ankyrin repeat domain-containing protein</fullName>
    </submittedName>
</protein>
<dbReference type="SMART" id="SM00248">
    <property type="entry name" value="ANK"/>
    <property type="match status" value="6"/>
</dbReference>
<keyword evidence="1" id="KW-0677">Repeat</keyword>
<evidence type="ECO:0000256" key="2">
    <source>
        <dbReference type="ARBA" id="ARBA00023043"/>
    </source>
</evidence>
<dbReference type="GO" id="GO:0004842">
    <property type="term" value="F:ubiquitin-protein transferase activity"/>
    <property type="evidence" value="ECO:0007669"/>
    <property type="project" value="TreeGrafter"/>
</dbReference>
<feature type="repeat" description="ANK" evidence="3">
    <location>
        <begin position="621"/>
        <end position="653"/>
    </location>
</feature>
<keyword evidence="2 3" id="KW-0040">ANK repeat</keyword>
<dbReference type="Proteomes" id="UP000676194">
    <property type="component" value="Chromosome"/>
</dbReference>
<dbReference type="InterPro" id="IPR002110">
    <property type="entry name" value="Ankyrin_rpt"/>
</dbReference>
<evidence type="ECO:0000256" key="3">
    <source>
        <dbReference type="PROSITE-ProRule" id="PRU00023"/>
    </source>
</evidence>
<gene>
    <name evidence="5" type="ORF">KIH39_22635</name>
</gene>
<keyword evidence="4" id="KW-0732">Signal</keyword>
<evidence type="ECO:0000313" key="5">
    <source>
        <dbReference type="EMBL" id="QVL31611.1"/>
    </source>
</evidence>
<organism evidence="5 6">
    <name type="scientific">Telmatocola sphagniphila</name>
    <dbReference type="NCBI Taxonomy" id="1123043"/>
    <lineage>
        <taxon>Bacteria</taxon>
        <taxon>Pseudomonadati</taxon>
        <taxon>Planctomycetota</taxon>
        <taxon>Planctomycetia</taxon>
        <taxon>Gemmatales</taxon>
        <taxon>Gemmataceae</taxon>
    </lineage>
</organism>
<dbReference type="Pfam" id="PF13857">
    <property type="entry name" value="Ank_5"/>
    <property type="match status" value="1"/>
</dbReference>
<dbReference type="GO" id="GO:0085020">
    <property type="term" value="P:protein K6-linked ubiquitination"/>
    <property type="evidence" value="ECO:0007669"/>
    <property type="project" value="TreeGrafter"/>
</dbReference>
<name>A0A8E6B5P4_9BACT</name>
<proteinExistence type="predicted"/>
<accession>A0A8E6B5P4</accession>
<dbReference type="AlphaFoldDB" id="A0A8E6B5P4"/>
<feature type="repeat" description="ANK" evidence="3">
    <location>
        <begin position="546"/>
        <end position="578"/>
    </location>
</feature>
<dbReference type="KEGG" id="tsph:KIH39_22635"/>
<dbReference type="PROSITE" id="PS50297">
    <property type="entry name" value="ANK_REP_REGION"/>
    <property type="match status" value="4"/>
</dbReference>
<dbReference type="SUPFAM" id="SSF48403">
    <property type="entry name" value="Ankyrin repeat"/>
    <property type="match status" value="1"/>
</dbReference>
<dbReference type="Gene3D" id="1.25.40.20">
    <property type="entry name" value="Ankyrin repeat-containing domain"/>
    <property type="match status" value="2"/>
</dbReference>
<dbReference type="PANTHER" id="PTHR24171">
    <property type="entry name" value="ANKYRIN REPEAT DOMAIN-CONTAINING PROTEIN 39-RELATED"/>
    <property type="match status" value="1"/>
</dbReference>
<dbReference type="EMBL" id="CP074694">
    <property type="protein sequence ID" value="QVL31611.1"/>
    <property type="molecule type" value="Genomic_DNA"/>
</dbReference>
<evidence type="ECO:0000256" key="1">
    <source>
        <dbReference type="ARBA" id="ARBA00022737"/>
    </source>
</evidence>
<feature type="repeat" description="ANK" evidence="3">
    <location>
        <begin position="587"/>
        <end position="619"/>
    </location>
</feature>
<evidence type="ECO:0000256" key="4">
    <source>
        <dbReference type="SAM" id="SignalP"/>
    </source>
</evidence>
<dbReference type="Pfam" id="PF12796">
    <property type="entry name" value="Ank_2"/>
    <property type="match status" value="2"/>
</dbReference>
<dbReference type="RefSeq" id="WP_213495676.1">
    <property type="nucleotide sequence ID" value="NZ_CP074694.1"/>
</dbReference>
<feature type="repeat" description="ANK" evidence="3">
    <location>
        <begin position="454"/>
        <end position="486"/>
    </location>
</feature>
<keyword evidence="6" id="KW-1185">Reference proteome</keyword>
<feature type="chain" id="PRO_5034586736" evidence="4">
    <location>
        <begin position="24"/>
        <end position="678"/>
    </location>
</feature>
<dbReference type="PRINTS" id="PR01415">
    <property type="entry name" value="ANKYRIN"/>
</dbReference>
<feature type="signal peptide" evidence="4">
    <location>
        <begin position="1"/>
        <end position="23"/>
    </location>
</feature>
<sequence>MNVLRFSIVWILSLSFLLGAIHADEPTRPEADPAIVLIDRLVQVDQQDTGYSGSTSGTAFLPLGRNESHTMLLGQRPRVQSDAMRSLVKLGVKAIPSLLDHLSDDRRTKIVIEHAGFFGGFFLTQDQGEKAEEKFGEGFSAGKRYCVRVGDLCYVALGQIVNRGYFAVRYQPTAIIYATSVPHCKQLRADLLKEWKGLSAETHRNSLAKDLESDSEYVRVGASVRLAYYYPVEFETLAIKQLGRPTYDVFAVEKLVRDELYPAKSAKDRKTLVDEFVKKHGESALEGIRWNLFEDLDSLEADEEGRRSPKLDPKYKTRECLMDVFGLPANVKSQDRPKTQPLSYTTQARFVQTLLYDPGEKLDQAVRDLLAKTEDDYMAEGCLDRLVGRGYDAAIEEYLRRRLPKVKERNREELKKYEAKLGWTRLHVAVELNVPEFIETALMGKIDVNARSKDGRTALHLAAAAGNGEAVELLLKSKANPNSKDGIGRLAVQLASAADHPEVVRKLVASKSEVPDVLTAATVGDATRLGDLLRGKSHLVKERNESGYTPLHIAAREGHDESIRVLLQAGADVNVLAVETNNYESAYGWTPLHLAVMNGKASTVKLLLEKGANVNAADKGGKLTPLHYAAWAGDAELVKILLAGKADRGAKDTRGRMPLNLATERKHTMVVKLLKESN</sequence>
<dbReference type="PROSITE" id="PS50088">
    <property type="entry name" value="ANK_REPEAT"/>
    <property type="match status" value="4"/>
</dbReference>
<evidence type="ECO:0000313" key="6">
    <source>
        <dbReference type="Proteomes" id="UP000676194"/>
    </source>
</evidence>